<dbReference type="InterPro" id="IPR004364">
    <property type="entry name" value="Aa-tRNA-synt_II"/>
</dbReference>
<keyword evidence="9" id="KW-0648">Protein biosynthesis</keyword>
<dbReference type="InterPro" id="IPR045864">
    <property type="entry name" value="aa-tRNA-synth_II/BPL/LPL"/>
</dbReference>
<evidence type="ECO:0000256" key="9">
    <source>
        <dbReference type="ARBA" id="ARBA00022917"/>
    </source>
</evidence>
<evidence type="ECO:0000313" key="16">
    <source>
        <dbReference type="Proteomes" id="UP000037069"/>
    </source>
</evidence>
<dbReference type="AlphaFoldDB" id="A0A0L0BSB4"/>
<keyword evidence="13" id="KW-0812">Transmembrane</keyword>
<evidence type="ECO:0000256" key="8">
    <source>
        <dbReference type="ARBA" id="ARBA00022840"/>
    </source>
</evidence>
<name>A0A0L0BSB4_LUCCU</name>
<dbReference type="InterPro" id="IPR002312">
    <property type="entry name" value="Asp/Asn-tRNA-synth_IIb"/>
</dbReference>
<dbReference type="Gene3D" id="3.30.930.10">
    <property type="entry name" value="Bira Bifunctional Protein, Domain 2"/>
    <property type="match status" value="1"/>
</dbReference>
<sequence>MDRNHWGQGQEMNDMMDHNPGGGGYQWAALPDHGTDRRYQEPPNVGNYTRRITAVDQQRNNHKLLIPSNIEQFPSLVHYFPHTENGIGQNPPSVPRPNFNVSTAVWEEERTVCIIVQIDGKSVTRLKGTPRGIPANLPLHMRGNWLETKADYIYTELFFLTLGLAHGLFYTFSGKRVVSYTFKDLGSPSYIRIWNRIITNLKSSAILTLVVSLVLPVVYFTVLSKVYAKLFVSNPAFDVVSKLPLSVCVYNLWCLPLVIVWEITYSIYTAYFTAGPVCKRRTFTDMVGDGDKNGCLVDGLASNPSSFAAFYAWYELLFIAEHEEGRRKSLFNDIDNERVIWELIHSNFSKLIKQQIGDLEPKKDKPAQQKPKELEQLVPVNPVNTPQSVLLSSDSKEDSKPHTVKVAQNTEKLFHEPSALERKLAKYTKLIEGDSYEKTKAAEKFINRGFTFLLTWLRKAEILFYRTRVGKLFMVTLNRTLNRRIQHKQTTSFALDAVAKLVVKSINEDEYGYVQGTVSDIMNSLDSLSTKLEAMIKKPPVHPEAEKNVTADDIAPLTILLSEVNYSFVQIAMVFEPYYDNLNVTQNVRSRTSRIDELPVSESAWIHTEQEKALGRLVRDKYHTDFYILDKFPLAVRPFYTMPDAENPQLSNSYDFFMRGEEILSGAQRIHDPTFLAERMRAHGVDPNDDGLKDYVDSFKYGAPPHAGGGIGLERVVMFYLGLGNIRRASLFPRDPRRLKP</sequence>
<feature type="transmembrane region" description="Helical" evidence="13">
    <location>
        <begin position="249"/>
        <end position="271"/>
    </location>
</feature>
<feature type="domain" description="Aminoacyl-transfer RNA synthetases class-II family profile" evidence="14">
    <location>
        <begin position="318"/>
        <end position="741"/>
    </location>
</feature>
<evidence type="ECO:0000256" key="5">
    <source>
        <dbReference type="ARBA" id="ARBA00022490"/>
    </source>
</evidence>
<evidence type="ECO:0000256" key="3">
    <source>
        <dbReference type="ARBA" id="ARBA00012841"/>
    </source>
</evidence>
<keyword evidence="13" id="KW-1133">Transmembrane helix</keyword>
<feature type="transmembrane region" description="Helical" evidence="13">
    <location>
        <begin position="152"/>
        <end position="172"/>
    </location>
</feature>
<evidence type="ECO:0000256" key="1">
    <source>
        <dbReference type="ARBA" id="ARBA00004496"/>
    </source>
</evidence>
<dbReference type="GO" id="GO:0005829">
    <property type="term" value="C:cytosol"/>
    <property type="evidence" value="ECO:0007669"/>
    <property type="project" value="TreeGrafter"/>
</dbReference>
<organism evidence="15 16">
    <name type="scientific">Lucilia cuprina</name>
    <name type="common">Green bottle fly</name>
    <name type="synonym">Australian sheep blowfly</name>
    <dbReference type="NCBI Taxonomy" id="7375"/>
    <lineage>
        <taxon>Eukaryota</taxon>
        <taxon>Metazoa</taxon>
        <taxon>Ecdysozoa</taxon>
        <taxon>Arthropoda</taxon>
        <taxon>Hexapoda</taxon>
        <taxon>Insecta</taxon>
        <taxon>Pterygota</taxon>
        <taxon>Neoptera</taxon>
        <taxon>Endopterygota</taxon>
        <taxon>Diptera</taxon>
        <taxon>Brachycera</taxon>
        <taxon>Muscomorpha</taxon>
        <taxon>Oestroidea</taxon>
        <taxon>Calliphoridae</taxon>
        <taxon>Luciliinae</taxon>
        <taxon>Lucilia</taxon>
    </lineage>
</organism>
<keyword evidence="6" id="KW-0436">Ligase</keyword>
<evidence type="ECO:0000259" key="14">
    <source>
        <dbReference type="PROSITE" id="PS50862"/>
    </source>
</evidence>
<evidence type="ECO:0000256" key="11">
    <source>
        <dbReference type="ARBA" id="ARBA00047904"/>
    </source>
</evidence>
<dbReference type="Proteomes" id="UP000037069">
    <property type="component" value="Unassembled WGS sequence"/>
</dbReference>
<feature type="region of interest" description="Disordered" evidence="12">
    <location>
        <begin position="1"/>
        <end position="45"/>
    </location>
</feature>
<dbReference type="InterPro" id="IPR006195">
    <property type="entry name" value="aa-tRNA-synth_II"/>
</dbReference>
<accession>A0A0L0BSB4</accession>
<comment type="subcellular location">
    <subcellularLocation>
        <location evidence="1">Cytoplasm</location>
    </subcellularLocation>
</comment>
<comment type="similarity">
    <text evidence="2">Belongs to the class-II aminoacyl-tRNA synthetase family. Type 2 subfamily.</text>
</comment>
<dbReference type="InterPro" id="IPR004523">
    <property type="entry name" value="Asp-tRNA_synthase_2"/>
</dbReference>
<evidence type="ECO:0000256" key="2">
    <source>
        <dbReference type="ARBA" id="ARBA00005312"/>
    </source>
</evidence>
<keyword evidence="13" id="KW-0472">Membrane</keyword>
<evidence type="ECO:0000256" key="12">
    <source>
        <dbReference type="SAM" id="MobiDB-lite"/>
    </source>
</evidence>
<dbReference type="GO" id="GO:0006422">
    <property type="term" value="P:aspartyl-tRNA aminoacylation"/>
    <property type="evidence" value="ECO:0007669"/>
    <property type="project" value="InterPro"/>
</dbReference>
<dbReference type="GO" id="GO:0017101">
    <property type="term" value="C:aminoacyl-tRNA synthetase multienzyme complex"/>
    <property type="evidence" value="ECO:0007669"/>
    <property type="project" value="TreeGrafter"/>
</dbReference>
<evidence type="ECO:0000256" key="6">
    <source>
        <dbReference type="ARBA" id="ARBA00022598"/>
    </source>
</evidence>
<evidence type="ECO:0000313" key="15">
    <source>
        <dbReference type="EMBL" id="KNC22129.1"/>
    </source>
</evidence>
<keyword evidence="16" id="KW-1185">Reference proteome</keyword>
<dbReference type="PANTHER" id="PTHR43450:SF1">
    <property type="entry name" value="ASPARTATE--TRNA LIGASE, CYTOPLASMIC"/>
    <property type="match status" value="1"/>
</dbReference>
<evidence type="ECO:0000256" key="10">
    <source>
        <dbReference type="ARBA" id="ARBA00023146"/>
    </source>
</evidence>
<evidence type="ECO:0000256" key="7">
    <source>
        <dbReference type="ARBA" id="ARBA00022741"/>
    </source>
</evidence>
<dbReference type="EMBL" id="JRES01001543">
    <property type="protein sequence ID" value="KNC22129.1"/>
    <property type="molecule type" value="Genomic_DNA"/>
</dbReference>
<dbReference type="GO" id="GO:0005524">
    <property type="term" value="F:ATP binding"/>
    <property type="evidence" value="ECO:0007669"/>
    <property type="project" value="UniProtKB-KW"/>
</dbReference>
<comment type="catalytic activity">
    <reaction evidence="11">
        <text>tRNA(Asp) + L-aspartate + ATP = L-aspartyl-tRNA(Asp) + AMP + diphosphate</text>
        <dbReference type="Rhea" id="RHEA:19649"/>
        <dbReference type="Rhea" id="RHEA-COMP:9660"/>
        <dbReference type="Rhea" id="RHEA-COMP:9678"/>
        <dbReference type="ChEBI" id="CHEBI:29991"/>
        <dbReference type="ChEBI" id="CHEBI:30616"/>
        <dbReference type="ChEBI" id="CHEBI:33019"/>
        <dbReference type="ChEBI" id="CHEBI:78442"/>
        <dbReference type="ChEBI" id="CHEBI:78516"/>
        <dbReference type="ChEBI" id="CHEBI:456215"/>
        <dbReference type="EC" id="6.1.1.12"/>
    </reaction>
</comment>
<feature type="transmembrane region" description="Helical" evidence="13">
    <location>
        <begin position="205"/>
        <end position="228"/>
    </location>
</feature>
<dbReference type="Pfam" id="PF09531">
    <property type="entry name" value="Ndc1_Nup"/>
    <property type="match status" value="1"/>
</dbReference>
<reference evidence="15 16" key="1">
    <citation type="journal article" date="2015" name="Nat. Commun.">
        <title>Lucilia cuprina genome unlocks parasitic fly biology to underpin future interventions.</title>
        <authorList>
            <person name="Anstead C.A."/>
            <person name="Korhonen P.K."/>
            <person name="Young N.D."/>
            <person name="Hall R.S."/>
            <person name="Jex A.R."/>
            <person name="Murali S.C."/>
            <person name="Hughes D.S."/>
            <person name="Lee S.F."/>
            <person name="Perry T."/>
            <person name="Stroehlein A.J."/>
            <person name="Ansell B.R."/>
            <person name="Breugelmans B."/>
            <person name="Hofmann A."/>
            <person name="Qu J."/>
            <person name="Dugan S."/>
            <person name="Lee S.L."/>
            <person name="Chao H."/>
            <person name="Dinh H."/>
            <person name="Han Y."/>
            <person name="Doddapaneni H.V."/>
            <person name="Worley K.C."/>
            <person name="Muzny D.M."/>
            <person name="Ioannidis P."/>
            <person name="Waterhouse R.M."/>
            <person name="Zdobnov E.M."/>
            <person name="James P.J."/>
            <person name="Bagnall N.H."/>
            <person name="Kotze A.C."/>
            <person name="Gibbs R.A."/>
            <person name="Richards S."/>
            <person name="Batterham P."/>
            <person name="Gasser R.B."/>
        </authorList>
    </citation>
    <scope>NUCLEOTIDE SEQUENCE [LARGE SCALE GENOMIC DNA]</scope>
    <source>
        <strain evidence="15 16">LS</strain>
        <tissue evidence="15">Full body</tissue>
    </source>
</reference>
<dbReference type="SUPFAM" id="SSF55681">
    <property type="entry name" value="Class II aaRS and biotin synthetases"/>
    <property type="match status" value="1"/>
</dbReference>
<dbReference type="GO" id="GO:0004815">
    <property type="term" value="F:aspartate-tRNA ligase activity"/>
    <property type="evidence" value="ECO:0007669"/>
    <property type="project" value="UniProtKB-EC"/>
</dbReference>
<dbReference type="STRING" id="7375.A0A0L0BSB4"/>
<evidence type="ECO:0000256" key="13">
    <source>
        <dbReference type="SAM" id="Phobius"/>
    </source>
</evidence>
<dbReference type="InterPro" id="IPR019049">
    <property type="entry name" value="Nucleoporin_prot_Ndc1/Nup"/>
</dbReference>
<dbReference type="Pfam" id="PF00152">
    <property type="entry name" value="tRNA-synt_2"/>
    <property type="match status" value="1"/>
</dbReference>
<keyword evidence="5" id="KW-0963">Cytoplasm</keyword>
<keyword evidence="8" id="KW-0067">ATP-binding</keyword>
<gene>
    <name evidence="15" type="ORF">FF38_05083</name>
</gene>
<evidence type="ECO:0000256" key="4">
    <source>
        <dbReference type="ARBA" id="ARBA00018853"/>
    </source>
</evidence>
<keyword evidence="10" id="KW-0030">Aminoacyl-tRNA synthetase</keyword>
<dbReference type="PRINTS" id="PR01042">
    <property type="entry name" value="TRNASYNTHASP"/>
</dbReference>
<protein>
    <recommendedName>
        <fullName evidence="4">Aspartate--tRNA ligase, cytoplasmic</fullName>
        <ecNumber evidence="3">6.1.1.12</ecNumber>
    </recommendedName>
</protein>
<keyword evidence="7" id="KW-0547">Nucleotide-binding</keyword>
<dbReference type="PANTHER" id="PTHR43450">
    <property type="entry name" value="ASPARTYL-TRNA SYNTHETASE"/>
    <property type="match status" value="1"/>
</dbReference>
<dbReference type="PROSITE" id="PS50862">
    <property type="entry name" value="AA_TRNA_LIGASE_II"/>
    <property type="match status" value="1"/>
</dbReference>
<comment type="caution">
    <text evidence="15">The sequence shown here is derived from an EMBL/GenBank/DDBJ whole genome shotgun (WGS) entry which is preliminary data.</text>
</comment>
<dbReference type="GO" id="GO:0003723">
    <property type="term" value="F:RNA binding"/>
    <property type="evidence" value="ECO:0007669"/>
    <property type="project" value="TreeGrafter"/>
</dbReference>
<dbReference type="OrthoDB" id="372395at2759"/>
<proteinExistence type="inferred from homology"/>
<dbReference type="EC" id="6.1.1.12" evidence="3"/>